<reference evidence="1" key="1">
    <citation type="submission" date="2020-10" db="EMBL/GenBank/DDBJ databases">
        <authorList>
            <person name="Yerushalmy O."/>
            <person name="Gronovich N."/>
            <person name="Alkalay-Oren S."/>
            <person name="Coppenhagen-Glazer S."/>
            <person name="Hazan R."/>
        </authorList>
    </citation>
    <scope>NUCLEOTIDE SEQUENCE</scope>
</reference>
<keyword evidence="2" id="KW-1185">Reference proteome</keyword>
<name>A0A873WMV4_9CAUD</name>
<dbReference type="Proteomes" id="UP000663393">
    <property type="component" value="Segment"/>
</dbReference>
<organism evidence="1 2">
    <name type="scientific">Providencia phage PSTNGR1</name>
    <dbReference type="NCBI Taxonomy" id="2783542"/>
    <lineage>
        <taxon>Viruses</taxon>
        <taxon>Duplodnaviria</taxon>
        <taxon>Heunggongvirae</taxon>
        <taxon>Uroviricota</taxon>
        <taxon>Caudoviricetes</taxon>
        <taxon>Autographivirales</taxon>
        <taxon>Autonotataviridae</taxon>
        <taxon>Jeruvirus</taxon>
        <taxon>Jeruvirus PSTNGR1</taxon>
    </lineage>
</organism>
<evidence type="ECO:0000313" key="1">
    <source>
        <dbReference type="EMBL" id="QPB11265.1"/>
    </source>
</evidence>
<accession>A0A873WMV4</accession>
<proteinExistence type="predicted"/>
<dbReference type="EMBL" id="MW145136">
    <property type="protein sequence ID" value="QPB11265.1"/>
    <property type="molecule type" value="Genomic_DNA"/>
</dbReference>
<protein>
    <submittedName>
        <fullName evidence="1">Uncharacterized protein</fullName>
    </submittedName>
</protein>
<sequence length="67" mass="7559">MKDVGWTTSHVIGDGGVLMIHVTFDGRLLRVTCPATTERVQFAVEKLTQFIREERASAKRKAYSVLH</sequence>
<evidence type="ECO:0000313" key="2">
    <source>
        <dbReference type="Proteomes" id="UP000663393"/>
    </source>
</evidence>